<reference evidence="3" key="1">
    <citation type="journal article" date="2010" name="PLoS Genet.">
        <title>The genome of a pathogenic rhodococcus: cooptive virulence underpinned by key gene acquisitions.</title>
        <authorList>
            <person name="Letek M."/>
            <person name="Gonzalez P."/>
            <person name="Macarthur I."/>
            <person name="Rodriguez H."/>
            <person name="Freeman T.C."/>
            <person name="Valero-Rello A."/>
            <person name="Blanco M."/>
            <person name="Buckley T."/>
            <person name="Cherevach I."/>
            <person name="Fahey R."/>
            <person name="Hapeshi A."/>
            <person name="Holdstock J."/>
            <person name="Leadon D."/>
            <person name="Navas J."/>
            <person name="Ocampo A."/>
            <person name="Quail M.A."/>
            <person name="Sanders M."/>
            <person name="Scortti M.M."/>
            <person name="Prescott J.F."/>
            <person name="Fogarty U."/>
            <person name="Meijer W.G."/>
            <person name="Parkhill J."/>
            <person name="Bentley S.D."/>
            <person name="Vazquez-Boland J.A."/>
        </authorList>
    </citation>
    <scope>NUCLEOTIDE SEQUENCE [LARGE SCALE GENOMIC DNA]</scope>
    <source>
        <strain evidence="3 4">103S</strain>
    </source>
</reference>
<evidence type="ECO:0000313" key="3">
    <source>
        <dbReference type="EMBL" id="CBH47782.1"/>
    </source>
</evidence>
<keyword evidence="1" id="KW-0812">Transmembrane</keyword>
<evidence type="ECO:0000313" key="4">
    <source>
        <dbReference type="Proteomes" id="UP000006892"/>
    </source>
</evidence>
<keyword evidence="2" id="KW-0732">Signal</keyword>
<evidence type="ECO:0000256" key="2">
    <source>
        <dbReference type="SAM" id="SignalP"/>
    </source>
</evidence>
<dbReference type="KEGG" id="req:REQ_17120"/>
<evidence type="ECO:0000256" key="1">
    <source>
        <dbReference type="SAM" id="Phobius"/>
    </source>
</evidence>
<proteinExistence type="predicted"/>
<protein>
    <submittedName>
        <fullName evidence="3">Integral membrane protein</fullName>
    </submittedName>
</protein>
<accession>A0A3S5Y5C7</accession>
<feature type="transmembrane region" description="Helical" evidence="1">
    <location>
        <begin position="314"/>
        <end position="333"/>
    </location>
</feature>
<keyword evidence="1" id="KW-1133">Transmembrane helix</keyword>
<dbReference type="EMBL" id="FN563149">
    <property type="protein sequence ID" value="CBH47782.1"/>
    <property type="molecule type" value="Genomic_DNA"/>
</dbReference>
<organism evidence="3">
    <name type="scientific">Rhodococcus hoagii (strain 103S)</name>
    <name type="common">Rhodococcus equi</name>
    <dbReference type="NCBI Taxonomy" id="685727"/>
    <lineage>
        <taxon>Bacteria</taxon>
        <taxon>Bacillati</taxon>
        <taxon>Actinomycetota</taxon>
        <taxon>Actinomycetes</taxon>
        <taxon>Mycobacteriales</taxon>
        <taxon>Nocardiaceae</taxon>
        <taxon>Prescottella</taxon>
    </lineage>
</organism>
<sequence length="344" mass="34979">MRTVQHPNTLLVRRIASVAVMICSLVSAGSISSIAAAQSSPAQNEGIGVRLLEAPSNNGNDPRARVYIVDHLSPGATISRRFEVANTTGEAADVRLYPSAASIDRGRFTGAAGQVANDLTTWTSITPAQVRVEAHSTTEAVATIAVPQDAPPGEQYGVLWAEVHSSPSPQSPVAQISRVGIRLYVSVGPGNPPAADFAISSLSAGRSDDGTPVLAADVRNTGGRALDLRGSLVLADGPGGLNAGPFAVEGVTSLAPGTTGTVAATLSKDIPAGPWNASVTLESGLIERSAATQITFPDSGRADFAVQESRTRTAALVGIGVLAVIGIGGAVILRRRSTRAAGGA</sequence>
<keyword evidence="1" id="KW-0472">Membrane</keyword>
<dbReference type="AlphaFoldDB" id="A0A3S5Y5C7"/>
<name>A0A3S5Y5C7_RHOH1</name>
<gene>
    <name evidence="3" type="ordered locus">REQ_17120</name>
</gene>
<feature type="signal peptide" evidence="2">
    <location>
        <begin position="1"/>
        <end position="28"/>
    </location>
</feature>
<dbReference type="Proteomes" id="UP001154400">
    <property type="component" value="Chromosome"/>
</dbReference>
<feature type="chain" id="PRO_5038525318" evidence="2">
    <location>
        <begin position="29"/>
        <end position="344"/>
    </location>
</feature>